<keyword evidence="5" id="KW-0472">Membrane</keyword>
<proteinExistence type="predicted"/>
<dbReference type="InterPro" id="IPR009081">
    <property type="entry name" value="PP-bd_ACP"/>
</dbReference>
<feature type="transmembrane region" description="Helical" evidence="5">
    <location>
        <begin position="75"/>
        <end position="97"/>
    </location>
</feature>
<evidence type="ECO:0000259" key="6">
    <source>
        <dbReference type="PROSITE" id="PS50075"/>
    </source>
</evidence>
<dbReference type="SUPFAM" id="SSF103473">
    <property type="entry name" value="MFS general substrate transporter"/>
    <property type="match status" value="1"/>
</dbReference>
<feature type="compositionally biased region" description="Basic and acidic residues" evidence="4">
    <location>
        <begin position="39"/>
        <end position="57"/>
    </location>
</feature>
<dbReference type="Pfam" id="PF00550">
    <property type="entry name" value="PP-binding"/>
    <property type="match status" value="1"/>
</dbReference>
<dbReference type="PROSITE" id="PS00455">
    <property type="entry name" value="AMP_BINDING"/>
    <property type="match status" value="1"/>
</dbReference>
<dbReference type="Pfam" id="PF07993">
    <property type="entry name" value="NAD_binding_4"/>
    <property type="match status" value="1"/>
</dbReference>
<dbReference type="InterPro" id="IPR036736">
    <property type="entry name" value="ACP-like_sf"/>
</dbReference>
<dbReference type="InterPro" id="IPR011701">
    <property type="entry name" value="MFS"/>
</dbReference>
<organism evidence="7 8">
    <name type="scientific">Coniosporium apollinis</name>
    <dbReference type="NCBI Taxonomy" id="61459"/>
    <lineage>
        <taxon>Eukaryota</taxon>
        <taxon>Fungi</taxon>
        <taxon>Dikarya</taxon>
        <taxon>Ascomycota</taxon>
        <taxon>Pezizomycotina</taxon>
        <taxon>Dothideomycetes</taxon>
        <taxon>Dothideomycetes incertae sedis</taxon>
        <taxon>Coniosporium</taxon>
    </lineage>
</organism>
<dbReference type="Gene3D" id="1.20.1250.20">
    <property type="entry name" value="MFS general substrate transporter like domains"/>
    <property type="match status" value="2"/>
</dbReference>
<feature type="region of interest" description="Disordered" evidence="4">
    <location>
        <begin position="1"/>
        <end position="67"/>
    </location>
</feature>
<feature type="transmembrane region" description="Helical" evidence="5">
    <location>
        <begin position="118"/>
        <end position="140"/>
    </location>
</feature>
<feature type="transmembrane region" description="Helical" evidence="5">
    <location>
        <begin position="203"/>
        <end position="224"/>
    </location>
</feature>
<feature type="compositionally biased region" description="Polar residues" evidence="4">
    <location>
        <begin position="1"/>
        <end position="11"/>
    </location>
</feature>
<evidence type="ECO:0000313" key="7">
    <source>
        <dbReference type="EMBL" id="KAJ9667474.1"/>
    </source>
</evidence>
<dbReference type="Gene3D" id="1.10.1200.10">
    <property type="entry name" value="ACP-like"/>
    <property type="match status" value="1"/>
</dbReference>
<comment type="subcellular location">
    <subcellularLocation>
        <location evidence="1">Membrane</location>
        <topology evidence="1">Multi-pass membrane protein</topology>
    </subcellularLocation>
</comment>
<keyword evidence="5" id="KW-0812">Transmembrane</keyword>
<dbReference type="PROSITE" id="PS50075">
    <property type="entry name" value="CARRIER"/>
    <property type="match status" value="1"/>
</dbReference>
<evidence type="ECO:0000256" key="1">
    <source>
        <dbReference type="ARBA" id="ARBA00004141"/>
    </source>
</evidence>
<evidence type="ECO:0000256" key="4">
    <source>
        <dbReference type="SAM" id="MobiDB-lite"/>
    </source>
</evidence>
<reference evidence="7" key="1">
    <citation type="submission" date="2022-10" db="EMBL/GenBank/DDBJ databases">
        <title>Culturing micro-colonial fungi from biological soil crusts in the Mojave desert and describing Neophaeococcomyces mojavensis, and introducing the new genera and species Taxawa tesnikishii.</title>
        <authorList>
            <person name="Kurbessoian T."/>
            <person name="Stajich J.E."/>
        </authorList>
    </citation>
    <scope>NUCLEOTIDE SEQUENCE</scope>
    <source>
        <strain evidence="7">TK_1</strain>
    </source>
</reference>
<keyword evidence="2" id="KW-0596">Phosphopantetheine</keyword>
<dbReference type="InterPro" id="IPR020845">
    <property type="entry name" value="AMP-binding_CS"/>
</dbReference>
<dbReference type="SUPFAM" id="SSF56801">
    <property type="entry name" value="Acetyl-CoA synthetase-like"/>
    <property type="match status" value="1"/>
</dbReference>
<comment type="caution">
    <text evidence="7">The sequence shown here is derived from an EMBL/GenBank/DDBJ whole genome shotgun (WGS) entry which is preliminary data.</text>
</comment>
<dbReference type="Gene3D" id="3.40.50.12780">
    <property type="entry name" value="N-terminal domain of ligase-like"/>
    <property type="match status" value="1"/>
</dbReference>
<feature type="transmembrane region" description="Helical" evidence="5">
    <location>
        <begin position="281"/>
        <end position="303"/>
    </location>
</feature>
<dbReference type="InterPro" id="IPR042099">
    <property type="entry name" value="ANL_N_sf"/>
</dbReference>
<dbReference type="InterPro" id="IPR036291">
    <property type="entry name" value="NAD(P)-bd_dom_sf"/>
</dbReference>
<accession>A0ABQ9P1Q2</accession>
<dbReference type="PANTHER" id="PTHR43439:SF2">
    <property type="entry name" value="ENZYME, PUTATIVE (JCVI)-RELATED"/>
    <property type="match status" value="1"/>
</dbReference>
<evidence type="ECO:0000256" key="5">
    <source>
        <dbReference type="SAM" id="Phobius"/>
    </source>
</evidence>
<dbReference type="PROSITE" id="PS00012">
    <property type="entry name" value="PHOSPHOPANTETHEINE"/>
    <property type="match status" value="1"/>
</dbReference>
<keyword evidence="8" id="KW-1185">Reference proteome</keyword>
<feature type="transmembrane region" description="Helical" evidence="5">
    <location>
        <begin position="146"/>
        <end position="165"/>
    </location>
</feature>
<gene>
    <name evidence="7" type="ORF">H2201_002343</name>
</gene>
<dbReference type="EMBL" id="JAPDRL010000012">
    <property type="protein sequence ID" value="KAJ9667474.1"/>
    <property type="molecule type" value="Genomic_DNA"/>
</dbReference>
<dbReference type="Pfam" id="PF07690">
    <property type="entry name" value="MFS_1"/>
    <property type="match status" value="1"/>
</dbReference>
<dbReference type="SUPFAM" id="SSF51735">
    <property type="entry name" value="NAD(P)-binding Rossmann-fold domains"/>
    <property type="match status" value="1"/>
</dbReference>
<feature type="transmembrane region" description="Helical" evidence="5">
    <location>
        <begin position="236"/>
        <end position="256"/>
    </location>
</feature>
<evidence type="ECO:0000313" key="8">
    <source>
        <dbReference type="Proteomes" id="UP001172684"/>
    </source>
</evidence>
<dbReference type="Pfam" id="PF00501">
    <property type="entry name" value="AMP-binding"/>
    <property type="match status" value="1"/>
</dbReference>
<feature type="domain" description="Carrier" evidence="6">
    <location>
        <begin position="1028"/>
        <end position="1113"/>
    </location>
</feature>
<feature type="transmembrane region" description="Helical" evidence="5">
    <location>
        <begin position="343"/>
        <end position="363"/>
    </location>
</feature>
<keyword evidence="3" id="KW-0597">Phosphoprotein</keyword>
<dbReference type="InterPro" id="IPR006162">
    <property type="entry name" value="Ppantetheine_attach_site"/>
</dbReference>
<dbReference type="InterPro" id="IPR051414">
    <property type="entry name" value="Adenylate-forming_Reductase"/>
</dbReference>
<evidence type="ECO:0000256" key="3">
    <source>
        <dbReference type="ARBA" id="ARBA00022553"/>
    </source>
</evidence>
<dbReference type="InterPro" id="IPR013120">
    <property type="entry name" value="FAR_NAD-bd"/>
</dbReference>
<feature type="transmembrane region" description="Helical" evidence="5">
    <location>
        <begin position="172"/>
        <end position="191"/>
    </location>
</feature>
<name>A0ABQ9P1Q2_9PEZI</name>
<dbReference type="Pfam" id="PF23562">
    <property type="entry name" value="AMP-binding_C_3"/>
    <property type="match status" value="1"/>
</dbReference>
<feature type="compositionally biased region" description="Low complexity" evidence="4">
    <location>
        <begin position="21"/>
        <end position="30"/>
    </location>
</feature>
<sequence>MANPASGSTPSPHEEAAFEVSSRSSSGGKSTPTLSAGHENGRDPEKAPTAENDKEELQQAVSSAPPSPNFPDGGFQAWSVVFGGWCCLFASFGWIMCMGVFQDHYQRVTLRGYSHSTIAWIPSMQACIMFLGAPVFGKIFDNYGPRFLLVFGSFFQVFGLMMLSISDSYYQIFLAQGVCSALGTSALFYAGNNTVGRWFAKRRALATGIVSSGSSTGGVIVSVMAERLIPQIGFGWTVRVVAFLYLFLLVIANITIRSRLEHRRSPLVILDFFRPFKSMPVLLTALASFFFFLGVFIPYDFLIVQARHEGMSQGLAINLVAILNATSVLGRILPAWAGDKYGRFNVMIIITYLSAIFAFAVWIPARTNSVIIVFAALYGFSSGAFVAMIPAVVAQLSPITELGLRLGTNSLAVSVAVLLGNPIGVGFIDSFFPRKSVNMSDISDDSWSMASSSDSQSFKRAKIAMRGAPTDGDVRTLPELVEYNATHNPDYLFCLQALRTFDKPQEVTGGGRFLRISHRDLKLAILRCQRWLSTNIKTVGRSEHDADRRSIKGPPVAVFMESDVGLLIYMLALIGLGTPVVLLSARLSPVAIEVLLERTEASSILTSPRLHHTAEEAVQRGSPDATKPELYLRADFLEFLTDADDNPDTLGTSICSENHYIGEEDRKVLILHSSGTTGLPKPIYTSHRYLLGYAACHELYNGEAQSIMVSTLPLYHGFGLLAPGLSMSVGLTTCFPPSTIPNAHAAVELLRLSGARSIMTVPSILEDISSLPDNQVKSALLPLQFVMWGGGPLKDAVGERLAALGVNLLNHSGATEVGALGSVFFPGPDYNWRYIRFRQDFDLEFKEAETPPGQAQRYKMIAHPFGWHEDFELQDALISNSKGSGREFQILGRNDDLIVLATGEKVLPQILESLLSARPDIKAAVAFGERQFELGVIVEPLLNVEDYDGFKSTIWPTIVEAGKKMDSHAQISSLDAVIVVPPGTCPRSDKGSIMRRETYRVLSKEIDAVYRNLENSTVAGPIISATSSNLEQDLKELIVSTLDWDTVSQKLAFDLDFFELGMDSLQAIRVRRALLPSLVNGSTSCRSADEIGRDFIYQHPTIADIASFMRSASDDNDGDFSRQAAIDRLVENHFPYETIVLLTGSTGSLGSHLVAQLANLPQITKVICLVRIQPHATSQKSAYERQIQALNSKGLPLTDEISSKVEVIETHTAIPFLGLKEEKFEELCKSVTHILHNAWPVDFKRTVQSFEGQFHTLRHLIHLARQIHNFRPSVKPTLLFVSSIATVSQYGRVHGPLIVPEKPMEDINCTNPFGYAEAKYVCEKILDEVSEAFGDELEVREVRVGQMSGSKITGYWNSSEHLPALVKSSQKIGALPRIRGTLSWLPVDDAAVSMSEILLAPSANRVFHLENPVRQSWSDALDVLAAELHINTVIPLADWIQKVAEIPDVAGVENPAKQLLDFFERDFEHNATGEVILDTAQSRSASTALAGMQPVSEQMIRGPNMIISLEVTTPR</sequence>
<dbReference type="InterPro" id="IPR000873">
    <property type="entry name" value="AMP-dep_synth/lig_dom"/>
</dbReference>
<dbReference type="CDD" id="cd17352">
    <property type="entry name" value="MFS_MCT_SLC16"/>
    <property type="match status" value="1"/>
</dbReference>
<feature type="transmembrane region" description="Helical" evidence="5">
    <location>
        <begin position="370"/>
        <end position="391"/>
    </location>
</feature>
<dbReference type="PANTHER" id="PTHR43439">
    <property type="entry name" value="PHENYLACETATE-COENZYME A LIGASE"/>
    <property type="match status" value="1"/>
</dbReference>
<dbReference type="Proteomes" id="UP001172684">
    <property type="component" value="Unassembled WGS sequence"/>
</dbReference>
<evidence type="ECO:0000256" key="2">
    <source>
        <dbReference type="ARBA" id="ARBA00022450"/>
    </source>
</evidence>
<feature type="transmembrane region" description="Helical" evidence="5">
    <location>
        <begin position="315"/>
        <end position="337"/>
    </location>
</feature>
<protein>
    <recommendedName>
        <fullName evidence="6">Carrier domain-containing protein</fullName>
    </recommendedName>
</protein>
<dbReference type="SUPFAM" id="SSF47336">
    <property type="entry name" value="ACP-like"/>
    <property type="match status" value="1"/>
</dbReference>
<dbReference type="InterPro" id="IPR036259">
    <property type="entry name" value="MFS_trans_sf"/>
</dbReference>
<keyword evidence="5" id="KW-1133">Transmembrane helix</keyword>
<dbReference type="Gene3D" id="3.40.50.720">
    <property type="entry name" value="NAD(P)-binding Rossmann-like Domain"/>
    <property type="match status" value="1"/>
</dbReference>
<feature type="transmembrane region" description="Helical" evidence="5">
    <location>
        <begin position="411"/>
        <end position="432"/>
    </location>
</feature>